<gene>
    <name evidence="2" type="ORF">ACRB68_65050</name>
</gene>
<comment type="caution">
    <text evidence="2">The sequence shown here is derived from an EMBL/GenBank/DDBJ whole genome shotgun (WGS) entry which is preliminary data.</text>
</comment>
<dbReference type="PANTHER" id="PTHR48079:SF6">
    <property type="entry name" value="NAD(P)-BINDING DOMAIN-CONTAINING PROTEIN-RELATED"/>
    <property type="match status" value="1"/>
</dbReference>
<dbReference type="InterPro" id="IPR001509">
    <property type="entry name" value="Epimerase_deHydtase"/>
</dbReference>
<dbReference type="RefSeq" id="WP_207709891.1">
    <property type="nucleotide sequence ID" value="NZ_WEGH01000004.1"/>
</dbReference>
<sequence>MRTLLIGAAGYLGTAAAEALTAAGHEVVELARPGTEGPAGGRERRTGDLADPASLTAAVTPDIDAVIHLATPLGDADADAAAVEALLAPLRGTGRAFVYTSGIWVLGATGDATADEESPTDPLPIVGYRPGIERQVLAAAEDGVRAAVIRPGIAHGRGGGIPALLVELARKNGAPRVVGNLAVRWPSVHADDLAELFVAVAERAPAGTLWHGVAESAVPVRDLAAAAGEAAGVSGEPEVWPLEEARAELGELFADALALDQSVSGAAARDRLGWRPSRAGAVADVRTGSYR</sequence>
<dbReference type="GO" id="GO:0004029">
    <property type="term" value="F:aldehyde dehydrogenase (NAD+) activity"/>
    <property type="evidence" value="ECO:0007669"/>
    <property type="project" value="TreeGrafter"/>
</dbReference>
<dbReference type="Pfam" id="PF01370">
    <property type="entry name" value="Epimerase"/>
    <property type="match status" value="1"/>
</dbReference>
<accession>A0A7K0C4R8</accession>
<feature type="domain" description="NAD-dependent epimerase/dehydratase" evidence="1">
    <location>
        <begin position="4"/>
        <end position="203"/>
    </location>
</feature>
<dbReference type="GO" id="GO:0005737">
    <property type="term" value="C:cytoplasm"/>
    <property type="evidence" value="ECO:0007669"/>
    <property type="project" value="TreeGrafter"/>
</dbReference>
<organism evidence="2 3">
    <name type="scientific">Actinomadura macrotermitis</name>
    <dbReference type="NCBI Taxonomy" id="2585200"/>
    <lineage>
        <taxon>Bacteria</taxon>
        <taxon>Bacillati</taxon>
        <taxon>Actinomycetota</taxon>
        <taxon>Actinomycetes</taxon>
        <taxon>Streptosporangiales</taxon>
        <taxon>Thermomonosporaceae</taxon>
        <taxon>Actinomadura</taxon>
    </lineage>
</organism>
<evidence type="ECO:0000313" key="2">
    <source>
        <dbReference type="EMBL" id="MQY08398.1"/>
    </source>
</evidence>
<dbReference type="InterPro" id="IPR051783">
    <property type="entry name" value="NAD(P)-dependent_oxidoreduct"/>
</dbReference>
<dbReference type="PANTHER" id="PTHR48079">
    <property type="entry name" value="PROTEIN YEEZ"/>
    <property type="match status" value="1"/>
</dbReference>
<dbReference type="Gene3D" id="3.40.50.720">
    <property type="entry name" value="NAD(P)-binding Rossmann-like Domain"/>
    <property type="match status" value="1"/>
</dbReference>
<dbReference type="Proteomes" id="UP000487268">
    <property type="component" value="Unassembled WGS sequence"/>
</dbReference>
<dbReference type="AlphaFoldDB" id="A0A7K0C4R8"/>
<evidence type="ECO:0000313" key="3">
    <source>
        <dbReference type="Proteomes" id="UP000487268"/>
    </source>
</evidence>
<dbReference type="SUPFAM" id="SSF51735">
    <property type="entry name" value="NAD(P)-binding Rossmann-fold domains"/>
    <property type="match status" value="1"/>
</dbReference>
<keyword evidence="3" id="KW-1185">Reference proteome</keyword>
<reference evidence="2 3" key="1">
    <citation type="submission" date="2019-10" db="EMBL/GenBank/DDBJ databases">
        <title>Actinomadura rubteroloni sp. nov. and Actinomadura macrotermitis sp. nov., isolated from the gut of fungus growing-termite Macrotermes natalensis.</title>
        <authorList>
            <person name="Benndorf R."/>
            <person name="Martin K."/>
            <person name="Kuefner M."/>
            <person name="De Beer W."/>
            <person name="Kaster A.-K."/>
            <person name="Vollmers J."/>
            <person name="Poulsen M."/>
            <person name="Beemelmanns C."/>
        </authorList>
    </citation>
    <scope>NUCLEOTIDE SEQUENCE [LARGE SCALE GENOMIC DNA]</scope>
    <source>
        <strain evidence="2 3">RB68</strain>
    </source>
</reference>
<dbReference type="InterPro" id="IPR036291">
    <property type="entry name" value="NAD(P)-bd_dom_sf"/>
</dbReference>
<dbReference type="EMBL" id="WEGH01000004">
    <property type="protein sequence ID" value="MQY08398.1"/>
    <property type="molecule type" value="Genomic_DNA"/>
</dbReference>
<protein>
    <recommendedName>
        <fullName evidence="1">NAD-dependent epimerase/dehydratase domain-containing protein</fullName>
    </recommendedName>
</protein>
<evidence type="ECO:0000259" key="1">
    <source>
        <dbReference type="Pfam" id="PF01370"/>
    </source>
</evidence>
<name>A0A7K0C4R8_9ACTN</name>
<proteinExistence type="predicted"/>